<dbReference type="Gene3D" id="3.30.565.10">
    <property type="entry name" value="Histidine kinase-like ATPase, C-terminal domain"/>
    <property type="match status" value="1"/>
</dbReference>
<keyword evidence="8" id="KW-0175">Coiled coil</keyword>
<evidence type="ECO:0000313" key="11">
    <source>
        <dbReference type="EMBL" id="WMW77318.1"/>
    </source>
</evidence>
<dbReference type="InterPro" id="IPR036890">
    <property type="entry name" value="HATPase_C_sf"/>
</dbReference>
<dbReference type="EMBL" id="CP133721">
    <property type="protein sequence ID" value="WMW77318.1"/>
    <property type="molecule type" value="Genomic_DNA"/>
</dbReference>
<keyword evidence="12" id="KW-1185">Reference proteome</keyword>
<dbReference type="Pfam" id="PF07568">
    <property type="entry name" value="HisKA_2"/>
    <property type="match status" value="1"/>
</dbReference>
<accession>A0ABY9R7S5</accession>
<organism evidence="11 12">
    <name type="scientific">Flavobacterium nakdongensis</name>
    <dbReference type="NCBI Taxonomy" id="3073563"/>
    <lineage>
        <taxon>Bacteria</taxon>
        <taxon>Pseudomonadati</taxon>
        <taxon>Bacteroidota</taxon>
        <taxon>Flavobacteriia</taxon>
        <taxon>Flavobacteriales</taxon>
        <taxon>Flavobacteriaceae</taxon>
        <taxon>Flavobacterium</taxon>
    </lineage>
</organism>
<evidence type="ECO:0000313" key="12">
    <source>
        <dbReference type="Proteomes" id="UP001180481"/>
    </source>
</evidence>
<feature type="domain" description="Signal transduction histidine kinase subgroup 2 dimerisation and phosphoacceptor" evidence="10">
    <location>
        <begin position="429"/>
        <end position="503"/>
    </location>
</feature>
<dbReference type="PANTHER" id="PTHR41523:SF8">
    <property type="entry name" value="ETHYLENE RESPONSE SENSOR PROTEIN"/>
    <property type="match status" value="1"/>
</dbReference>
<comment type="catalytic activity">
    <reaction evidence="1">
        <text>ATP + protein L-histidine = ADP + protein N-phospho-L-histidine.</text>
        <dbReference type="EC" id="2.7.13.3"/>
    </reaction>
</comment>
<reference evidence="11" key="1">
    <citation type="submission" date="2023-09" db="EMBL/GenBank/DDBJ databases">
        <title>Flavobacterium sp. 20NA77.7 isolated from freshwater.</title>
        <authorList>
            <person name="Le V."/>
            <person name="Ko S.-R."/>
            <person name="Ahn C.-Y."/>
            <person name="Oh H.-M."/>
        </authorList>
    </citation>
    <scope>NUCLEOTIDE SEQUENCE</scope>
    <source>
        <strain evidence="11">20NA77.7</strain>
    </source>
</reference>
<dbReference type="EC" id="2.7.13.3" evidence="2"/>
<dbReference type="InterPro" id="IPR011990">
    <property type="entry name" value="TPR-like_helical_dom_sf"/>
</dbReference>
<evidence type="ECO:0000256" key="7">
    <source>
        <dbReference type="ARBA" id="ARBA00022840"/>
    </source>
</evidence>
<keyword evidence="5" id="KW-0547">Nucleotide-binding</keyword>
<dbReference type="PANTHER" id="PTHR41523">
    <property type="entry name" value="TWO-COMPONENT SYSTEM SENSOR PROTEIN"/>
    <property type="match status" value="1"/>
</dbReference>
<sequence>MVAHKHGLNTPMGEYLQNCSFLSYLDSDYAKALRLCKKANQLFLKDENYNSYLFSITRECMYLDGLSKYDESLNLALNTIKKYNKYTNLEGLGSLYITISEQYYYGHKLKNALINAKIALTIFQKRKYYHGIAECDTLIAVILADLENYTEAIARIKRLNDLPEEIRLNETYYLRYLLYMAEFHIKSDKYKEAIHYANTAINKFKNLKLDYYIIEMQLCKADAYQKLGRNSEALKIIKFIEKNIYDFASSEDIDPGLKYINKIKSNIFYAQKKYELALETIKKNLLFENINVETYKEISKIEFKLAKYKEAFESLEMYNIKKIEQFKENQKNNIDELQELYNNKDNEFQIQELKLKKAKNELLLIKEKNFSNKVIIILTISFIGIILLIYGYRVKKKVGQILKYKNGKLEDINNLLSKSNKEKEVLLKEIHHRVKNNLQLVSSILYIQANDTPDISVAEFLDECQSRISSIALIHQNLYLSDDLDKVGFQKYLEVLADSIINTFSEKNRVSLKINANKTRLNIETSISLGLIISELICNSIKHAFKNIDNGEITIELTKMSNDKYSLVIGDNGSNCEVKENGSMSIGLELVNLLVMQLKGTLLKMDKEGTYYEIVFEEVDA</sequence>
<evidence type="ECO:0000256" key="5">
    <source>
        <dbReference type="ARBA" id="ARBA00022741"/>
    </source>
</evidence>
<dbReference type="InterPro" id="IPR011495">
    <property type="entry name" value="Sig_transdc_His_kin_sub2_dim/P"/>
</dbReference>
<keyword evidence="9" id="KW-0812">Transmembrane</keyword>
<keyword evidence="7" id="KW-0067">ATP-binding</keyword>
<proteinExistence type="predicted"/>
<evidence type="ECO:0000256" key="3">
    <source>
        <dbReference type="ARBA" id="ARBA00022553"/>
    </source>
</evidence>
<feature type="transmembrane region" description="Helical" evidence="9">
    <location>
        <begin position="374"/>
        <end position="392"/>
    </location>
</feature>
<dbReference type="Gene3D" id="1.25.40.10">
    <property type="entry name" value="Tetratricopeptide repeat domain"/>
    <property type="match status" value="1"/>
</dbReference>
<evidence type="ECO:0000256" key="6">
    <source>
        <dbReference type="ARBA" id="ARBA00022777"/>
    </source>
</evidence>
<name>A0ABY9R7S5_9FLAO</name>
<dbReference type="Gene3D" id="3.30.450.20">
    <property type="entry name" value="PAS domain"/>
    <property type="match status" value="1"/>
</dbReference>
<dbReference type="SUPFAM" id="SSF55874">
    <property type="entry name" value="ATPase domain of HSP90 chaperone/DNA topoisomerase II/histidine kinase"/>
    <property type="match status" value="1"/>
</dbReference>
<evidence type="ECO:0000256" key="4">
    <source>
        <dbReference type="ARBA" id="ARBA00022679"/>
    </source>
</evidence>
<keyword evidence="9" id="KW-1133">Transmembrane helix</keyword>
<gene>
    <name evidence="11" type="ORF">RF683_07420</name>
</gene>
<keyword evidence="9" id="KW-0472">Membrane</keyword>
<evidence type="ECO:0000256" key="1">
    <source>
        <dbReference type="ARBA" id="ARBA00000085"/>
    </source>
</evidence>
<evidence type="ECO:0000256" key="8">
    <source>
        <dbReference type="SAM" id="Coils"/>
    </source>
</evidence>
<evidence type="ECO:0000256" key="2">
    <source>
        <dbReference type="ARBA" id="ARBA00012438"/>
    </source>
</evidence>
<dbReference type="GO" id="GO:0004673">
    <property type="term" value="F:protein histidine kinase activity"/>
    <property type="evidence" value="ECO:0007669"/>
    <property type="project" value="UniProtKB-EC"/>
</dbReference>
<dbReference type="Proteomes" id="UP001180481">
    <property type="component" value="Chromosome"/>
</dbReference>
<dbReference type="SUPFAM" id="SSF48452">
    <property type="entry name" value="TPR-like"/>
    <property type="match status" value="2"/>
</dbReference>
<keyword evidence="6 11" id="KW-0418">Kinase</keyword>
<keyword evidence="3" id="KW-0597">Phosphoprotein</keyword>
<protein>
    <recommendedName>
        <fullName evidence="2">histidine kinase</fullName>
        <ecNumber evidence="2">2.7.13.3</ecNumber>
    </recommendedName>
</protein>
<dbReference type="RefSeq" id="WP_309531695.1">
    <property type="nucleotide sequence ID" value="NZ_CP133721.1"/>
</dbReference>
<keyword evidence="4 11" id="KW-0808">Transferase</keyword>
<feature type="coiled-coil region" evidence="8">
    <location>
        <begin position="320"/>
        <end position="361"/>
    </location>
</feature>
<evidence type="ECO:0000256" key="9">
    <source>
        <dbReference type="SAM" id="Phobius"/>
    </source>
</evidence>
<evidence type="ECO:0000259" key="10">
    <source>
        <dbReference type="Pfam" id="PF07568"/>
    </source>
</evidence>